<dbReference type="GO" id="GO:0016020">
    <property type="term" value="C:membrane"/>
    <property type="evidence" value="ECO:0007669"/>
    <property type="project" value="UniProtKB-SubCell"/>
</dbReference>
<keyword evidence="3" id="KW-0677">Repeat</keyword>
<name>A0AAU9V058_EUPED</name>
<dbReference type="Pfam" id="PF08150">
    <property type="entry name" value="FerB"/>
    <property type="match status" value="1"/>
</dbReference>
<evidence type="ECO:0000313" key="8">
    <source>
        <dbReference type="EMBL" id="CAH2103605.1"/>
    </source>
</evidence>
<feature type="region of interest" description="Disordered" evidence="6">
    <location>
        <begin position="1538"/>
        <end position="1561"/>
    </location>
</feature>
<keyword evidence="2" id="KW-0812">Transmembrane</keyword>
<keyword evidence="5" id="KW-0472">Membrane</keyword>
<dbReference type="GO" id="GO:0007009">
    <property type="term" value="P:plasma membrane organization"/>
    <property type="evidence" value="ECO:0007669"/>
    <property type="project" value="TreeGrafter"/>
</dbReference>
<comment type="subcellular location">
    <subcellularLocation>
        <location evidence="1">Membrane</location>
        <topology evidence="1">Single-pass membrane protein</topology>
    </subcellularLocation>
</comment>
<feature type="domain" description="C2" evidence="7">
    <location>
        <begin position="640"/>
        <end position="766"/>
    </location>
</feature>
<accession>A0AAU9V058</accession>
<dbReference type="Gene3D" id="2.60.40.150">
    <property type="entry name" value="C2 domain"/>
    <property type="match status" value="4"/>
</dbReference>
<gene>
    <name evidence="8" type="ORF">EEDITHA_LOCUS18089</name>
</gene>
<dbReference type="InterPro" id="IPR000008">
    <property type="entry name" value="C2_dom"/>
</dbReference>
<organism evidence="8 9">
    <name type="scientific">Euphydryas editha</name>
    <name type="common">Edith's checkerspot</name>
    <dbReference type="NCBI Taxonomy" id="104508"/>
    <lineage>
        <taxon>Eukaryota</taxon>
        <taxon>Metazoa</taxon>
        <taxon>Ecdysozoa</taxon>
        <taxon>Arthropoda</taxon>
        <taxon>Hexapoda</taxon>
        <taxon>Insecta</taxon>
        <taxon>Pterygota</taxon>
        <taxon>Neoptera</taxon>
        <taxon>Endopterygota</taxon>
        <taxon>Lepidoptera</taxon>
        <taxon>Glossata</taxon>
        <taxon>Ditrysia</taxon>
        <taxon>Papilionoidea</taxon>
        <taxon>Nymphalidae</taxon>
        <taxon>Nymphalinae</taxon>
        <taxon>Euphydryas</taxon>
    </lineage>
</organism>
<feature type="domain" description="C2" evidence="7">
    <location>
        <begin position="1349"/>
        <end position="1490"/>
    </location>
</feature>
<protein>
    <recommendedName>
        <fullName evidence="7">C2 domain-containing protein</fullName>
    </recommendedName>
</protein>
<dbReference type="SMART" id="SM01201">
    <property type="entry name" value="FerB"/>
    <property type="match status" value="1"/>
</dbReference>
<dbReference type="PANTHER" id="PTHR12546:SF60">
    <property type="entry name" value="MISFIRE, ISOFORM F"/>
    <property type="match status" value="1"/>
</dbReference>
<keyword evidence="4" id="KW-1133">Transmembrane helix</keyword>
<evidence type="ECO:0000256" key="3">
    <source>
        <dbReference type="ARBA" id="ARBA00022737"/>
    </source>
</evidence>
<evidence type="ECO:0000256" key="5">
    <source>
        <dbReference type="ARBA" id="ARBA00023136"/>
    </source>
</evidence>
<dbReference type="SMART" id="SM00239">
    <property type="entry name" value="C2"/>
    <property type="match status" value="4"/>
</dbReference>
<feature type="domain" description="C2" evidence="7">
    <location>
        <begin position="1106"/>
        <end position="1224"/>
    </location>
</feature>
<evidence type="ECO:0000259" key="7">
    <source>
        <dbReference type="PROSITE" id="PS50004"/>
    </source>
</evidence>
<evidence type="ECO:0000256" key="2">
    <source>
        <dbReference type="ARBA" id="ARBA00022692"/>
    </source>
</evidence>
<feature type="domain" description="C2" evidence="7">
    <location>
        <begin position="16"/>
        <end position="139"/>
    </location>
</feature>
<dbReference type="InterPro" id="IPR037721">
    <property type="entry name" value="Ferlin"/>
</dbReference>
<feature type="compositionally biased region" description="Polar residues" evidence="6">
    <location>
        <begin position="1551"/>
        <end position="1561"/>
    </location>
</feature>
<reference evidence="8" key="1">
    <citation type="submission" date="2022-03" db="EMBL/GenBank/DDBJ databases">
        <authorList>
            <person name="Tunstrom K."/>
        </authorList>
    </citation>
    <scope>NUCLEOTIDE SEQUENCE</scope>
</reference>
<dbReference type="SUPFAM" id="SSF49562">
    <property type="entry name" value="C2 domain (Calcium/lipid-binding domain, CaLB)"/>
    <property type="match status" value="4"/>
</dbReference>
<proteinExistence type="predicted"/>
<dbReference type="CDD" id="cd04037">
    <property type="entry name" value="C2E_Ferlin"/>
    <property type="match status" value="1"/>
</dbReference>
<dbReference type="InterPro" id="IPR035892">
    <property type="entry name" value="C2_domain_sf"/>
</dbReference>
<evidence type="ECO:0000256" key="6">
    <source>
        <dbReference type="SAM" id="MobiDB-lite"/>
    </source>
</evidence>
<evidence type="ECO:0000313" key="9">
    <source>
        <dbReference type="Proteomes" id="UP001153954"/>
    </source>
</evidence>
<keyword evidence="9" id="KW-1185">Reference proteome</keyword>
<dbReference type="EMBL" id="CAKOGL010000026">
    <property type="protein sequence ID" value="CAH2103605.1"/>
    <property type="molecule type" value="Genomic_DNA"/>
</dbReference>
<evidence type="ECO:0000256" key="1">
    <source>
        <dbReference type="ARBA" id="ARBA00004167"/>
    </source>
</evidence>
<sequence length="1561" mass="179732">MRPKSPEKRGRQKVVRAPAYRIENEYNPEAMPQYFQIAVNVLEERNLAWINSKSANAYIIVSIGKMKQKTSIRRNMETLCDKETFIFDMHLNLCNLLQKNLSICVVEPRCRGSQPIGKISMNLGEIWAEPNHQTLHKWVQLSPKGFLKVDVTIILKSELQVVPVTINDEKLQDDILSVGSEHQYANYTITVYGAFGLLNNDYYEIDKHSEKVPSTFVIVSFGGLSAKVMVQSVTNDYEYCEQISIVDMFPNTNRIINFDVCSNEGHFNRILGSTQLCLQDISHDGENGFLPTFGPFPLHIYASSNTSTTGVVSGEEPFHRGVLLVACTVIVPYYQRRLKTVVVDPVAPIRFDNIWSVEDFCIYCPIFEVSMLDRRTVGEFCGVAITVGEMNLDNKADGEFIQMMNDIRSRKLHYTGSLRVVQSEHEYGYLDFSNAFPVLQFATRLPDFRFKMYRNNMIYQVVNNLEVTLTDVENRLRFYDYSCPAELIDQLVKALEGALAIIVKFLDLLENANATLPRGGDMVMQYNTILDQKQLTLQKEELSLHGWADIVIWLLSGGSRVAFSKISPADIIYSLIPEQCGRDCGRIQTILLKPLKCSKHVNNFSNICHCYAGKVEVLMWMGLYRHKSAFESYLPGFKLKMKDYDMCIKATPMMVECRAFVSKAKLKGDYNGLNTLQTYLRINALNTVKETKVQCKTLAPVWNQVLEIQKTVFMTPERLTNNPAIVLVEVYNTELSGDSELIGRFKVNPAVTENQDFESAPKLQWYDLRKGEDTTGQVLLSVQLIQIPEKVLKNIIYSPIEQSYIATDCRELNCIDNYTPLPRHLLPATTLYKVDVYWWGFRDIEIKRKLGVILEIEELRIKSDIILDKKSNCNFPNGRKSQVFEAPISEVYCPMLNIRLFDSNTFGRMQYLGTNIVKNPNKYVLRWVTKTDREDSLKRASITSSEFVQVKKHLFMKKSSEKYSKNNIVYNSCTSIKSSVFMSKSKYSKWKYLFRLREPDEEEYTLLPLFSTRKDNKLIPSKTNPTSNDWWLKYLKSQKIFDYELENQAEFSKFKDWCATMKLYNRKKTGIPERDKQLYCGLLKVGLAIYRWPSDNKTAVTFDGTDLSKGYFYDHPNNDPAKFLVRVYIVKGINLKIKEFVGKTNPYVLLRCGNKQLGNRNNYLPRKMNPVFGRMYEIRCSLPEDYLLSISLYDYDDNGSDELIGSTKIDLEDRIYSKHRARIGLPFKYSPNDLLKWRDSTKPSTILEELCSKNHLSPPFFVDSSTLVVNGVEYKDNVRGINFTSSLERRENLCLSILHKWYTLPVCGYHLVPEHVETRTLYNADKPGIEQGKLQMWIDIFPFDIGVYIPPPIDITPKETEHYELQVTIYSIRHINVASNSWRRKFSDVYVRAWIGFMDPNQNTDVQYMSCKRDGNFNSRMIFQFQYQPATQEIICQDKPGSPVCSENSPSILYIELMDSEASPPNDCLSSVRFDLNEIPQGGKRFDECLLGVLDSSAKINLFSAKSYRAWWPITTNDRNSDKTLVVSKMDLEMSLVPREPDSLMTDETNRGSTVPLPNQK</sequence>
<evidence type="ECO:0000256" key="4">
    <source>
        <dbReference type="ARBA" id="ARBA00022989"/>
    </source>
</evidence>
<dbReference type="Pfam" id="PF00168">
    <property type="entry name" value="C2"/>
    <property type="match status" value="3"/>
</dbReference>
<comment type="caution">
    <text evidence="8">The sequence shown here is derived from an EMBL/GenBank/DDBJ whole genome shotgun (WGS) entry which is preliminary data.</text>
</comment>
<dbReference type="InterPro" id="IPR037724">
    <property type="entry name" value="C2E_Ferlin"/>
</dbReference>
<dbReference type="PANTHER" id="PTHR12546">
    <property type="entry name" value="FER-1-LIKE"/>
    <property type="match status" value="1"/>
</dbReference>
<dbReference type="PROSITE" id="PS50004">
    <property type="entry name" value="C2"/>
    <property type="match status" value="4"/>
</dbReference>
<dbReference type="Pfam" id="PF22901">
    <property type="entry name" value="dsrm_Ferlin"/>
    <property type="match status" value="1"/>
</dbReference>
<dbReference type="InterPro" id="IPR055072">
    <property type="entry name" value="Ferlin_DSRM"/>
</dbReference>
<dbReference type="InterPro" id="IPR012561">
    <property type="entry name" value="Ferlin_B-domain"/>
</dbReference>
<dbReference type="Proteomes" id="UP001153954">
    <property type="component" value="Unassembled WGS sequence"/>
</dbReference>